<sequence>GTCLELFEADCDAAGGAFGGIVTDCEPESCASADVHEPSARVAPTLSIFPNPAHTEVTFMIASESSRLGQLRLVDTSGRIAWSCRLEAGPGNRVVTIPVGGDSGPRVPAGVYYALVSIGDAQVAGRLVVNR</sequence>
<reference evidence="1" key="2">
    <citation type="journal article" date="2021" name="Microbiome">
        <title>Successional dynamics and alternative stable states in a saline activated sludge microbial community over 9 years.</title>
        <authorList>
            <person name="Wang Y."/>
            <person name="Ye J."/>
            <person name="Ju F."/>
            <person name="Liu L."/>
            <person name="Boyd J.A."/>
            <person name="Deng Y."/>
            <person name="Parks D.H."/>
            <person name="Jiang X."/>
            <person name="Yin X."/>
            <person name="Woodcroft B.J."/>
            <person name="Tyson G.W."/>
            <person name="Hugenholtz P."/>
            <person name="Polz M.F."/>
            <person name="Zhang T."/>
        </authorList>
    </citation>
    <scope>NUCLEOTIDE SEQUENCE</scope>
    <source>
        <strain evidence="1">HKST-UBA02</strain>
    </source>
</reference>
<accession>A0A956NHE7</accession>
<evidence type="ECO:0000313" key="2">
    <source>
        <dbReference type="Proteomes" id="UP000739538"/>
    </source>
</evidence>
<name>A0A956NHE7_UNCEI</name>
<dbReference type="Proteomes" id="UP000739538">
    <property type="component" value="Unassembled WGS sequence"/>
</dbReference>
<organism evidence="1 2">
    <name type="scientific">Eiseniibacteriota bacterium</name>
    <dbReference type="NCBI Taxonomy" id="2212470"/>
    <lineage>
        <taxon>Bacteria</taxon>
        <taxon>Candidatus Eiseniibacteriota</taxon>
    </lineage>
</organism>
<dbReference type="AlphaFoldDB" id="A0A956NHE7"/>
<dbReference type="NCBIfam" id="TIGR04183">
    <property type="entry name" value="Por_Secre_tail"/>
    <property type="match status" value="1"/>
</dbReference>
<feature type="non-terminal residue" evidence="1">
    <location>
        <position position="1"/>
    </location>
</feature>
<proteinExistence type="predicted"/>
<reference evidence="1" key="1">
    <citation type="submission" date="2020-04" db="EMBL/GenBank/DDBJ databases">
        <authorList>
            <person name="Zhang T."/>
        </authorList>
    </citation>
    <scope>NUCLEOTIDE SEQUENCE</scope>
    <source>
        <strain evidence="1">HKST-UBA02</strain>
    </source>
</reference>
<dbReference type="InterPro" id="IPR026444">
    <property type="entry name" value="Secre_tail"/>
</dbReference>
<comment type="caution">
    <text evidence="1">The sequence shown here is derived from an EMBL/GenBank/DDBJ whole genome shotgun (WGS) entry which is preliminary data.</text>
</comment>
<protein>
    <submittedName>
        <fullName evidence="1">T9SS type A sorting domain-containing protein</fullName>
    </submittedName>
</protein>
<gene>
    <name evidence="1" type="ORF">KDA27_24970</name>
</gene>
<dbReference type="EMBL" id="JAGQHS010000259">
    <property type="protein sequence ID" value="MCA9759069.1"/>
    <property type="molecule type" value="Genomic_DNA"/>
</dbReference>
<evidence type="ECO:0000313" key="1">
    <source>
        <dbReference type="EMBL" id="MCA9759069.1"/>
    </source>
</evidence>